<evidence type="ECO:0000313" key="1">
    <source>
        <dbReference type="EMBL" id="QHT05222.1"/>
    </source>
</evidence>
<sequence length="72" mass="8699">MNNRFSLGNIDVHDFTNIRNTPKKTNKPSSTKYRAPVITALPRKKKFWERFYDYWFRSSKITNFHNPKDYGL</sequence>
<protein>
    <submittedName>
        <fullName evidence="1">Uncharacterized protein</fullName>
    </submittedName>
</protein>
<dbReference type="AlphaFoldDB" id="A0A6C0CM49"/>
<proteinExistence type="predicted"/>
<dbReference type="EMBL" id="MN739451">
    <property type="protein sequence ID" value="QHT05222.1"/>
    <property type="molecule type" value="Genomic_DNA"/>
</dbReference>
<reference evidence="1" key="1">
    <citation type="journal article" date="2020" name="Nature">
        <title>Giant virus diversity and host interactions through global metagenomics.</title>
        <authorList>
            <person name="Schulz F."/>
            <person name="Roux S."/>
            <person name="Paez-Espino D."/>
            <person name="Jungbluth S."/>
            <person name="Walsh D.A."/>
            <person name="Denef V.J."/>
            <person name="McMahon K.D."/>
            <person name="Konstantinidis K.T."/>
            <person name="Eloe-Fadrosh E.A."/>
            <person name="Kyrpides N.C."/>
            <person name="Woyke T."/>
        </authorList>
    </citation>
    <scope>NUCLEOTIDE SEQUENCE</scope>
    <source>
        <strain evidence="1">GVMAG-M-3300021375-17</strain>
    </source>
</reference>
<accession>A0A6C0CM49</accession>
<name>A0A6C0CM49_9ZZZZ</name>
<organism evidence="1">
    <name type="scientific">viral metagenome</name>
    <dbReference type="NCBI Taxonomy" id="1070528"/>
    <lineage>
        <taxon>unclassified sequences</taxon>
        <taxon>metagenomes</taxon>
        <taxon>organismal metagenomes</taxon>
    </lineage>
</organism>